<comment type="caution">
    <text evidence="1">The sequence shown here is derived from an EMBL/GenBank/DDBJ whole genome shotgun (WGS) entry which is preliminary data.</text>
</comment>
<evidence type="ECO:0000313" key="2">
    <source>
        <dbReference type="Proteomes" id="UP000016960"/>
    </source>
</evidence>
<gene>
    <name evidence="1" type="ORF">KR51_00019190</name>
</gene>
<keyword evidence="2" id="KW-1185">Reference proteome</keyword>
<dbReference type="InParanoid" id="U5DKA7"/>
<reference evidence="1 2" key="1">
    <citation type="submission" date="2013-05" db="EMBL/GenBank/DDBJ databases">
        <title>Draft genome sequence of Rubidibacter lacunae KORDI 51-2.</title>
        <authorList>
            <person name="Choi D.H."/>
            <person name="Noh J.H."/>
            <person name="Kwon K.-K."/>
            <person name="Lee J.-H."/>
            <person name="Ryu J.-Y."/>
        </authorList>
    </citation>
    <scope>NUCLEOTIDE SEQUENCE [LARGE SCALE GENOMIC DNA]</scope>
    <source>
        <strain evidence="1 2">KORDI 51-2</strain>
    </source>
</reference>
<dbReference type="AlphaFoldDB" id="U5DKA7"/>
<dbReference type="eggNOG" id="ENOG5032YQM">
    <property type="taxonomic scope" value="Bacteria"/>
</dbReference>
<sequence length="182" mass="17649">MVASVVSRFSVVGFSGSRRLPSGARCALSAAAAAVAPDARVLVGCAAGVDAFFRARFPAAEVFEVASGCWGRGRGAFAARSVAVVRAVAAGGGLWVSFPASACPAGLLPSAASRRCFCGAGSGTWASLAFALGSGVPALVFLGSLPVPAGWGLSPVPGCPGWVGSPAAVGAAPVAAQLGLFG</sequence>
<accession>U5DKA7</accession>
<dbReference type="Proteomes" id="UP000016960">
    <property type="component" value="Unassembled WGS sequence"/>
</dbReference>
<proteinExistence type="predicted"/>
<name>U5DKA7_9CHRO</name>
<protein>
    <submittedName>
        <fullName evidence="1">Uncharacterized protein</fullName>
    </submittedName>
</protein>
<organism evidence="1 2">
    <name type="scientific">Rubidibacter lacunae KORDI 51-2</name>
    <dbReference type="NCBI Taxonomy" id="582515"/>
    <lineage>
        <taxon>Bacteria</taxon>
        <taxon>Bacillati</taxon>
        <taxon>Cyanobacteriota</taxon>
        <taxon>Cyanophyceae</taxon>
        <taxon>Oscillatoriophycideae</taxon>
        <taxon>Chroococcales</taxon>
        <taxon>Aphanothecaceae</taxon>
        <taxon>Rubidibacter</taxon>
    </lineage>
</organism>
<evidence type="ECO:0000313" key="1">
    <source>
        <dbReference type="EMBL" id="ERN41352.1"/>
    </source>
</evidence>
<dbReference type="EMBL" id="ASSJ01000049">
    <property type="protein sequence ID" value="ERN41352.1"/>
    <property type="molecule type" value="Genomic_DNA"/>
</dbReference>